<reference evidence="3 4" key="1">
    <citation type="submission" date="2019-04" db="EMBL/GenBank/DDBJ databases">
        <title>Lysinibacillus genome sequencing.</title>
        <authorList>
            <person name="Dunlap C."/>
        </authorList>
    </citation>
    <scope>NUCLEOTIDE SEQUENCE [LARGE SCALE GENOMIC DNA]</scope>
    <source>
        <strain evidence="3 4">KCTC 33042</strain>
    </source>
</reference>
<accession>A0ABY2T3K1</accession>
<keyword evidence="1" id="KW-0175">Coiled coil</keyword>
<evidence type="ECO:0000256" key="2">
    <source>
        <dbReference type="SAM" id="Phobius"/>
    </source>
</evidence>
<feature type="transmembrane region" description="Helical" evidence="2">
    <location>
        <begin position="18"/>
        <end position="39"/>
    </location>
</feature>
<keyword evidence="4" id="KW-1185">Reference proteome</keyword>
<keyword evidence="2" id="KW-0472">Membrane</keyword>
<keyword evidence="2" id="KW-0812">Transmembrane</keyword>
<keyword evidence="2" id="KW-1133">Transmembrane helix</keyword>
<evidence type="ECO:0000313" key="4">
    <source>
        <dbReference type="Proteomes" id="UP000308330"/>
    </source>
</evidence>
<evidence type="ECO:0000313" key="3">
    <source>
        <dbReference type="EMBL" id="TKI50581.1"/>
    </source>
</evidence>
<feature type="coiled-coil region" evidence="1">
    <location>
        <begin position="81"/>
        <end position="130"/>
    </location>
</feature>
<dbReference type="EMBL" id="SZPT01000001">
    <property type="protein sequence ID" value="TKI50581.1"/>
    <property type="molecule type" value="Genomic_DNA"/>
</dbReference>
<protein>
    <submittedName>
        <fullName evidence="3">Uncharacterized protein</fullName>
    </submittedName>
</protein>
<dbReference type="RefSeq" id="WP_108030183.1">
    <property type="nucleotide sequence ID" value="NZ_PYUE01000003.1"/>
</dbReference>
<gene>
    <name evidence="3" type="ORF">FC748_05050</name>
</gene>
<organism evidence="3 4">
    <name type="scientific">Lysinibacillus tabacifolii</name>
    <dbReference type="NCBI Taxonomy" id="1173107"/>
    <lineage>
        <taxon>Bacteria</taxon>
        <taxon>Bacillati</taxon>
        <taxon>Bacillota</taxon>
        <taxon>Bacilli</taxon>
        <taxon>Bacillales</taxon>
        <taxon>Bacillaceae</taxon>
        <taxon>Lysinibacillus</taxon>
    </lineage>
</organism>
<dbReference type="Proteomes" id="UP000308330">
    <property type="component" value="Unassembled WGS sequence"/>
</dbReference>
<proteinExistence type="predicted"/>
<comment type="caution">
    <text evidence="3">The sequence shown here is derived from an EMBL/GenBank/DDBJ whole genome shotgun (WGS) entry which is preliminary data.</text>
</comment>
<sequence>MTIENNPVQDEKEKSIPIWVFILAGIAILFVVPSAFAGLMSSDFFSFAPGGTDGWLSYWGAYLGGIIGMIAVVATTQYIVSNQNKQQKEQMEEQRKQHLELLESQNAHHKEQLEEQRKAIINSAELQDKKERERFILQVEIKQIEEFSLLLAELYDYFLKYKLNAFKVIDFLFKSTKAYYVFLEDKENKDNKKTTVLLNSYSELADLLNNALTRNSEIIMGINNILNKFSVFYNFEQNDINELKKILQKNSESVYNKIREKVDFKNQILNSNESFQAKKKKVLCFLEEEKLIIEENDMKLDEIIDQITKVSEGFKTLKYNSINKYKIAD</sequence>
<name>A0ABY2T3K1_9BACI</name>
<feature type="transmembrane region" description="Helical" evidence="2">
    <location>
        <begin position="59"/>
        <end position="80"/>
    </location>
</feature>
<evidence type="ECO:0000256" key="1">
    <source>
        <dbReference type="SAM" id="Coils"/>
    </source>
</evidence>